<comment type="caution">
    <text evidence="2">The sequence shown here is derived from an EMBL/GenBank/DDBJ whole genome shotgun (WGS) entry which is preliminary data.</text>
</comment>
<feature type="region of interest" description="Disordered" evidence="1">
    <location>
        <begin position="87"/>
        <end position="109"/>
    </location>
</feature>
<organism evidence="2 3">
    <name type="scientific">Elysia crispata</name>
    <name type="common">lettuce slug</name>
    <dbReference type="NCBI Taxonomy" id="231223"/>
    <lineage>
        <taxon>Eukaryota</taxon>
        <taxon>Metazoa</taxon>
        <taxon>Spiralia</taxon>
        <taxon>Lophotrochozoa</taxon>
        <taxon>Mollusca</taxon>
        <taxon>Gastropoda</taxon>
        <taxon>Heterobranchia</taxon>
        <taxon>Euthyneura</taxon>
        <taxon>Panpulmonata</taxon>
        <taxon>Sacoglossa</taxon>
        <taxon>Placobranchoidea</taxon>
        <taxon>Plakobranchidae</taxon>
        <taxon>Elysia</taxon>
    </lineage>
</organism>
<evidence type="ECO:0000313" key="2">
    <source>
        <dbReference type="EMBL" id="KAK3788712.1"/>
    </source>
</evidence>
<feature type="compositionally biased region" description="Polar residues" evidence="1">
    <location>
        <begin position="87"/>
        <end position="108"/>
    </location>
</feature>
<sequence length="136" mass="15618">MQSKRSNVEKFDQIGVTEYLRKIGVTEYLRKIGVTEYFRKIGVTEYLRKIGVTEYLRKIGVTEYLRWTGLQSSASRLQNSYNKTRRAVSSTQSTNPVNASLQTLSPHTRVQPRQLRSPARWIERLNLGSNSSVCCS</sequence>
<accession>A0AAE1AL67</accession>
<evidence type="ECO:0000256" key="1">
    <source>
        <dbReference type="SAM" id="MobiDB-lite"/>
    </source>
</evidence>
<keyword evidence="3" id="KW-1185">Reference proteome</keyword>
<protein>
    <submittedName>
        <fullName evidence="2">Uncharacterized protein</fullName>
    </submittedName>
</protein>
<evidence type="ECO:0000313" key="3">
    <source>
        <dbReference type="Proteomes" id="UP001283361"/>
    </source>
</evidence>
<dbReference type="EMBL" id="JAWDGP010001738">
    <property type="protein sequence ID" value="KAK3788712.1"/>
    <property type="molecule type" value="Genomic_DNA"/>
</dbReference>
<gene>
    <name evidence="2" type="ORF">RRG08_029166</name>
</gene>
<dbReference type="Proteomes" id="UP001283361">
    <property type="component" value="Unassembled WGS sequence"/>
</dbReference>
<proteinExistence type="predicted"/>
<reference evidence="2" key="1">
    <citation type="journal article" date="2023" name="G3 (Bethesda)">
        <title>A reference genome for the long-term kleptoplast-retaining sea slug Elysia crispata morphotype clarki.</title>
        <authorList>
            <person name="Eastman K.E."/>
            <person name="Pendleton A.L."/>
            <person name="Shaikh M.A."/>
            <person name="Suttiyut T."/>
            <person name="Ogas R."/>
            <person name="Tomko P."/>
            <person name="Gavelis G."/>
            <person name="Widhalm J.R."/>
            <person name="Wisecaver J.H."/>
        </authorList>
    </citation>
    <scope>NUCLEOTIDE SEQUENCE</scope>
    <source>
        <strain evidence="2">ECLA1</strain>
    </source>
</reference>
<name>A0AAE1AL67_9GAST</name>
<dbReference type="AlphaFoldDB" id="A0AAE1AL67"/>